<reference evidence="8" key="2">
    <citation type="submission" date="2025-09" db="UniProtKB">
        <authorList>
            <consortium name="Ensembl"/>
        </authorList>
    </citation>
    <scope>IDENTIFICATION</scope>
</reference>
<evidence type="ECO:0000256" key="2">
    <source>
        <dbReference type="ARBA" id="ARBA00022737"/>
    </source>
</evidence>
<dbReference type="Proteomes" id="UP000261520">
    <property type="component" value="Unplaced"/>
</dbReference>
<dbReference type="Pfam" id="PF22110">
    <property type="entry name" value="TFIIIA_zf-C2H2"/>
    <property type="match status" value="1"/>
</dbReference>
<keyword evidence="3 6" id="KW-0863">Zinc-finger</keyword>
<feature type="domain" description="C2H2-type" evidence="7">
    <location>
        <begin position="49"/>
        <end position="78"/>
    </location>
</feature>
<evidence type="ECO:0000256" key="1">
    <source>
        <dbReference type="ARBA" id="ARBA00022723"/>
    </source>
</evidence>
<organism evidence="8 9">
    <name type="scientific">Periophthalmus magnuspinnatus</name>
    <dbReference type="NCBI Taxonomy" id="409849"/>
    <lineage>
        <taxon>Eukaryota</taxon>
        <taxon>Metazoa</taxon>
        <taxon>Chordata</taxon>
        <taxon>Craniata</taxon>
        <taxon>Vertebrata</taxon>
        <taxon>Euteleostomi</taxon>
        <taxon>Actinopterygii</taxon>
        <taxon>Neopterygii</taxon>
        <taxon>Teleostei</taxon>
        <taxon>Neoteleostei</taxon>
        <taxon>Acanthomorphata</taxon>
        <taxon>Gobiaria</taxon>
        <taxon>Gobiiformes</taxon>
        <taxon>Gobioidei</taxon>
        <taxon>Gobiidae</taxon>
        <taxon>Oxudercinae</taxon>
        <taxon>Periophthalmus</taxon>
    </lineage>
</organism>
<dbReference type="InterPro" id="IPR051061">
    <property type="entry name" value="Zinc_finger_trans_reg"/>
</dbReference>
<dbReference type="PANTHER" id="PTHR46179:SF28">
    <property type="entry name" value="SI:DKEY-208K4.2 PROTEIN"/>
    <property type="match status" value="1"/>
</dbReference>
<reference evidence="8" key="1">
    <citation type="submission" date="2025-08" db="UniProtKB">
        <authorList>
            <consortium name="Ensembl"/>
        </authorList>
    </citation>
    <scope>IDENTIFICATION</scope>
</reference>
<dbReference type="PROSITE" id="PS00028">
    <property type="entry name" value="ZINC_FINGER_C2H2_1"/>
    <property type="match status" value="6"/>
</dbReference>
<dbReference type="Pfam" id="PF13912">
    <property type="entry name" value="zf-C2H2_6"/>
    <property type="match status" value="1"/>
</dbReference>
<dbReference type="PANTHER" id="PTHR46179">
    <property type="entry name" value="ZINC FINGER PROTEIN"/>
    <property type="match status" value="1"/>
</dbReference>
<evidence type="ECO:0000256" key="5">
    <source>
        <dbReference type="ARBA" id="ARBA00022884"/>
    </source>
</evidence>
<dbReference type="GO" id="GO:0008270">
    <property type="term" value="F:zinc ion binding"/>
    <property type="evidence" value="ECO:0007669"/>
    <property type="project" value="UniProtKB-KW"/>
</dbReference>
<feature type="domain" description="C2H2-type" evidence="7">
    <location>
        <begin position="195"/>
        <end position="222"/>
    </location>
</feature>
<dbReference type="SMART" id="SM00355">
    <property type="entry name" value="ZnF_C2H2"/>
    <property type="match status" value="9"/>
</dbReference>
<dbReference type="AlphaFoldDB" id="A0A3B3ZDA5"/>
<feature type="domain" description="C2H2-type" evidence="7">
    <location>
        <begin position="79"/>
        <end position="109"/>
    </location>
</feature>
<evidence type="ECO:0000313" key="8">
    <source>
        <dbReference type="Ensembl" id="ENSPMGP00000002605.1"/>
    </source>
</evidence>
<name>A0A3B3ZDA5_9GOBI</name>
<dbReference type="InterPro" id="IPR013087">
    <property type="entry name" value="Znf_C2H2_type"/>
</dbReference>
<keyword evidence="5" id="KW-0694">RNA-binding</keyword>
<dbReference type="InterPro" id="IPR036236">
    <property type="entry name" value="Znf_C2H2_sf"/>
</dbReference>
<evidence type="ECO:0000256" key="3">
    <source>
        <dbReference type="ARBA" id="ARBA00022771"/>
    </source>
</evidence>
<dbReference type="Ensembl" id="ENSPMGT00000002755.1">
    <property type="protein sequence ID" value="ENSPMGP00000002605.1"/>
    <property type="gene ID" value="ENSPMGG00000002219.1"/>
</dbReference>
<evidence type="ECO:0000256" key="4">
    <source>
        <dbReference type="ARBA" id="ARBA00022833"/>
    </source>
</evidence>
<dbReference type="InterPro" id="IPR054599">
    <property type="entry name" value="TFIIIA_Zfn-C2H2"/>
</dbReference>
<keyword evidence="1" id="KW-0479">Metal-binding</keyword>
<keyword evidence="2" id="KW-0677">Repeat</keyword>
<evidence type="ECO:0000313" key="9">
    <source>
        <dbReference type="Proteomes" id="UP000261520"/>
    </source>
</evidence>
<dbReference type="SUPFAM" id="SSF57667">
    <property type="entry name" value="beta-beta-alpha zinc fingers"/>
    <property type="match status" value="5"/>
</dbReference>
<evidence type="ECO:0000256" key="6">
    <source>
        <dbReference type="PROSITE-ProRule" id="PRU00042"/>
    </source>
</evidence>
<keyword evidence="4" id="KW-0862">Zinc</keyword>
<dbReference type="Pfam" id="PF00096">
    <property type="entry name" value="zf-C2H2"/>
    <property type="match status" value="3"/>
</dbReference>
<feature type="domain" description="C2H2-type" evidence="7">
    <location>
        <begin position="255"/>
        <end position="284"/>
    </location>
</feature>
<protein>
    <recommendedName>
        <fullName evidence="7">C2H2-type domain-containing protein</fullName>
    </recommendedName>
</protein>
<keyword evidence="9" id="KW-1185">Reference proteome</keyword>
<dbReference type="GO" id="GO:0005634">
    <property type="term" value="C:nucleus"/>
    <property type="evidence" value="ECO:0007669"/>
    <property type="project" value="TreeGrafter"/>
</dbReference>
<evidence type="ECO:0000259" key="7">
    <source>
        <dbReference type="PROSITE" id="PS50157"/>
    </source>
</evidence>
<dbReference type="GO" id="GO:0003723">
    <property type="term" value="F:RNA binding"/>
    <property type="evidence" value="ECO:0007669"/>
    <property type="project" value="UniProtKB-KW"/>
</dbReference>
<dbReference type="Gene3D" id="3.30.160.60">
    <property type="entry name" value="Classic Zinc Finger"/>
    <property type="match status" value="6"/>
</dbReference>
<sequence>MSGIESVKPASSAPPLQLYNCTHADCGATFTRQWRLNEHETVHTGQSLYQCTVAECGRRYKRKSHLSRHLVQHKGIRQFRCKFSNCSKSFFNAGKLKRHILSVHKMTPERNTSPKCPLTFKKRRLFKLHLQTHNLESRFCCSKDGCSATFDSHIARRAHEKTHAGYRCPRADCQVVERTWGRLQKHITLKHPATFPCKLCKKEFKKQDALRRHKRLHASHKPVLVCPRPDCKLYFSTTFNLQHHIRKVHLQLNKYTCSYPECTRTFAMRESMNRHLLRHDPSSSSLKRRCRSKKAWQKRLDGRRLPLVEEDLRHLFSLKMRVSRRTKVEADLSGLFSERKIPHHVDPEVNLRDLFSLKPGERPPTVAPVKG</sequence>
<accession>A0A3B3ZDA5</accession>
<proteinExistence type="predicted"/>
<dbReference type="PROSITE" id="PS50157">
    <property type="entry name" value="ZINC_FINGER_C2H2_2"/>
    <property type="match status" value="6"/>
</dbReference>
<feature type="domain" description="C2H2-type" evidence="7">
    <location>
        <begin position="139"/>
        <end position="168"/>
    </location>
</feature>
<feature type="domain" description="C2H2-type" evidence="7">
    <location>
        <begin position="19"/>
        <end position="48"/>
    </location>
</feature>